<evidence type="ECO:0000313" key="13">
    <source>
        <dbReference type="EMBL" id="OAE24872.1"/>
    </source>
</evidence>
<dbReference type="Gene3D" id="3.30.830.10">
    <property type="entry name" value="Metalloenzyme, LuxS/M16 peptidase-like"/>
    <property type="match status" value="2"/>
</dbReference>
<dbReference type="Pfam" id="PF00675">
    <property type="entry name" value="Peptidase_M16"/>
    <property type="match status" value="1"/>
</dbReference>
<feature type="domain" description="Peptidase M16 C-terminal" evidence="12">
    <location>
        <begin position="250"/>
        <end position="430"/>
    </location>
</feature>
<dbReference type="Proteomes" id="UP000077202">
    <property type="component" value="Unassembled WGS sequence"/>
</dbReference>
<dbReference type="InterPro" id="IPR050361">
    <property type="entry name" value="MPP/UQCRC_Complex"/>
</dbReference>
<gene>
    <name evidence="13" type="ORF">AXG93_2931s1140</name>
</gene>
<dbReference type="Pfam" id="PF05193">
    <property type="entry name" value="Peptidase_M16_C"/>
    <property type="match status" value="1"/>
</dbReference>
<comment type="caution">
    <text evidence="13">The sequence shown here is derived from an EMBL/GenBank/DDBJ whole genome shotgun (WGS) entry which is preliminary data.</text>
</comment>
<comment type="similarity">
    <text evidence="4 10">Belongs to the peptidase M16 family.</text>
</comment>
<keyword evidence="6" id="KW-0496">Mitochondrion</keyword>
<proteinExistence type="inferred from homology"/>
<accession>A0A176VX73</accession>
<evidence type="ECO:0000256" key="10">
    <source>
        <dbReference type="RuleBase" id="RU004447"/>
    </source>
</evidence>
<evidence type="ECO:0000256" key="5">
    <source>
        <dbReference type="ARBA" id="ARBA00022946"/>
    </source>
</evidence>
<dbReference type="SUPFAM" id="SSF63411">
    <property type="entry name" value="LuxS/MPP-like metallohydrolase"/>
    <property type="match status" value="2"/>
</dbReference>
<evidence type="ECO:0000256" key="2">
    <source>
        <dbReference type="ARBA" id="ARBA00004173"/>
    </source>
</evidence>
<evidence type="ECO:0000256" key="9">
    <source>
        <dbReference type="ARBA" id="ARBA00032315"/>
    </source>
</evidence>
<dbReference type="InterPro" id="IPR011765">
    <property type="entry name" value="Pept_M16_N"/>
</dbReference>
<organism evidence="13 14">
    <name type="scientific">Marchantia polymorpha subsp. ruderalis</name>
    <dbReference type="NCBI Taxonomy" id="1480154"/>
    <lineage>
        <taxon>Eukaryota</taxon>
        <taxon>Viridiplantae</taxon>
        <taxon>Streptophyta</taxon>
        <taxon>Embryophyta</taxon>
        <taxon>Marchantiophyta</taxon>
        <taxon>Marchantiopsida</taxon>
        <taxon>Marchantiidae</taxon>
        <taxon>Marchantiales</taxon>
        <taxon>Marchantiaceae</taxon>
        <taxon>Marchantia</taxon>
    </lineage>
</organism>
<comment type="function">
    <text evidence="1">Substrate recognition and binding subunit of the essential mitochondrial processing protease (MPP), which cleaves the mitochondrial sequence off newly imported precursors proteins.</text>
</comment>
<evidence type="ECO:0000256" key="7">
    <source>
        <dbReference type="ARBA" id="ARBA00023136"/>
    </source>
</evidence>
<dbReference type="InterPro" id="IPR007863">
    <property type="entry name" value="Peptidase_M16_C"/>
</dbReference>
<dbReference type="EMBL" id="LVLJ01002458">
    <property type="protein sequence ID" value="OAE24872.1"/>
    <property type="molecule type" value="Genomic_DNA"/>
</dbReference>
<dbReference type="FunFam" id="3.30.830.10:FF:000008">
    <property type="entry name" value="Mitochondrial-processing peptidase subunit beta"/>
    <property type="match status" value="1"/>
</dbReference>
<dbReference type="PANTHER" id="PTHR11851:SF49">
    <property type="entry name" value="MITOCHONDRIAL-PROCESSING PEPTIDASE SUBUNIT ALPHA"/>
    <property type="match status" value="1"/>
</dbReference>
<feature type="domain" description="Peptidase M16 N-terminal" evidence="11">
    <location>
        <begin position="95"/>
        <end position="240"/>
    </location>
</feature>
<sequence length="527" mass="57435">MLRSSMRRGRLARLARLQQQQREIGTSRIQEMAVPALAKTLKKGGFMSWFGGDQPSTTVPPLYEALEGVRLPPALPDQVKPGQTRMTTLPNGLKIASEDTAGPCATIGVYIDSGSIYEDFSNFGVTHLLERMAFKSTANRSHFRLVREVEAIGGNILANASREQMAYTGDTIKTYMPEMVELLIDSIRNPLFLDWEVKEQLQKVKAEIAEVANNPQSVLLEALHSAGYNGALGHHLLAPESALVRLDGATVAEFVAQNYTAPRIVLAASGVDHEELLAIAEPLLSDMPAVSAPSTPKTEYVGGDWRQAADSPRTHVAIAFEVPGGWRNEKDMYALTVLQSLLGGGGSFSAGGPGKGMYSRLYSRVLNKYEEVQSFTAFNSVYNDTGLFGIHATSSSDFVPSLVDIATKEMIMVATPGSVTEAELNRAKNSTISAGLMNMESRVVVTEDIGRQILTYGHRKPLNEFIEAVQSLTLKDITSISQKLIQTPLTMASWGDVIHQVRPSTLPVARVQQLAAVQFRMLLLSML</sequence>
<keyword evidence="7" id="KW-0472">Membrane</keyword>
<name>A0A176VX73_MARPO</name>
<dbReference type="AlphaFoldDB" id="A0A176VX73"/>
<dbReference type="GO" id="GO:0005739">
    <property type="term" value="C:mitochondrion"/>
    <property type="evidence" value="ECO:0007669"/>
    <property type="project" value="UniProtKB-SubCell"/>
</dbReference>
<evidence type="ECO:0000256" key="8">
    <source>
        <dbReference type="ARBA" id="ARBA00030006"/>
    </source>
</evidence>
<dbReference type="PROSITE" id="PS00143">
    <property type="entry name" value="INSULINASE"/>
    <property type="match status" value="1"/>
</dbReference>
<dbReference type="GO" id="GO:0006508">
    <property type="term" value="P:proteolysis"/>
    <property type="evidence" value="ECO:0007669"/>
    <property type="project" value="InterPro"/>
</dbReference>
<dbReference type="GO" id="GO:0016020">
    <property type="term" value="C:membrane"/>
    <property type="evidence" value="ECO:0007669"/>
    <property type="project" value="UniProtKB-SubCell"/>
</dbReference>
<evidence type="ECO:0000313" key="14">
    <source>
        <dbReference type="Proteomes" id="UP000077202"/>
    </source>
</evidence>
<dbReference type="PANTHER" id="PTHR11851">
    <property type="entry name" value="METALLOPROTEASE"/>
    <property type="match status" value="1"/>
</dbReference>
<reference evidence="13" key="1">
    <citation type="submission" date="2016-03" db="EMBL/GenBank/DDBJ databases">
        <title>Mechanisms controlling the formation of the plant cell surface in tip-growing cells are functionally conserved among land plants.</title>
        <authorList>
            <person name="Honkanen S."/>
            <person name="Jones V.A."/>
            <person name="Morieri G."/>
            <person name="Champion C."/>
            <person name="Hetherington A.J."/>
            <person name="Kelly S."/>
            <person name="Saint-Marcoux D."/>
            <person name="Proust H."/>
            <person name="Prescott H."/>
            <person name="Dolan L."/>
        </authorList>
    </citation>
    <scope>NUCLEOTIDE SEQUENCE [LARGE SCALE GENOMIC DNA]</scope>
    <source>
        <tissue evidence="13">Whole gametophyte</tissue>
    </source>
</reference>
<evidence type="ECO:0000259" key="12">
    <source>
        <dbReference type="Pfam" id="PF05193"/>
    </source>
</evidence>
<dbReference type="InterPro" id="IPR001431">
    <property type="entry name" value="Pept_M16_Zn_BS"/>
</dbReference>
<dbReference type="InterPro" id="IPR011249">
    <property type="entry name" value="Metalloenz_LuxS/M16"/>
</dbReference>
<dbReference type="FunFam" id="3.30.830.10:FF:000022">
    <property type="entry name" value="mitochondrial-processing peptidase subunit alpha"/>
    <property type="match status" value="1"/>
</dbReference>
<evidence type="ECO:0000256" key="6">
    <source>
        <dbReference type="ARBA" id="ARBA00023128"/>
    </source>
</evidence>
<comment type="subcellular location">
    <subcellularLocation>
        <location evidence="3">Membrane</location>
    </subcellularLocation>
    <subcellularLocation>
        <location evidence="2">Mitochondrion</location>
    </subcellularLocation>
</comment>
<keyword evidence="14" id="KW-1185">Reference proteome</keyword>
<evidence type="ECO:0000259" key="11">
    <source>
        <dbReference type="Pfam" id="PF00675"/>
    </source>
</evidence>
<dbReference type="GO" id="GO:0046872">
    <property type="term" value="F:metal ion binding"/>
    <property type="evidence" value="ECO:0007669"/>
    <property type="project" value="InterPro"/>
</dbReference>
<keyword evidence="5" id="KW-0809">Transit peptide</keyword>
<dbReference type="GO" id="GO:0004222">
    <property type="term" value="F:metalloendopeptidase activity"/>
    <property type="evidence" value="ECO:0007669"/>
    <property type="project" value="InterPro"/>
</dbReference>
<evidence type="ECO:0000256" key="3">
    <source>
        <dbReference type="ARBA" id="ARBA00004370"/>
    </source>
</evidence>
<evidence type="ECO:0000256" key="1">
    <source>
        <dbReference type="ARBA" id="ARBA00002123"/>
    </source>
</evidence>
<evidence type="ECO:0000256" key="4">
    <source>
        <dbReference type="ARBA" id="ARBA00007261"/>
    </source>
</evidence>
<protein>
    <recommendedName>
        <fullName evidence="8">Alpha-MPP</fullName>
    </recommendedName>
    <alternativeName>
        <fullName evidence="9">Inactive zinc metalloprotease alpha</fullName>
    </alternativeName>
</protein>